<organism evidence="1">
    <name type="scientific">marine sediment metagenome</name>
    <dbReference type="NCBI Taxonomy" id="412755"/>
    <lineage>
        <taxon>unclassified sequences</taxon>
        <taxon>metagenomes</taxon>
        <taxon>ecological metagenomes</taxon>
    </lineage>
</organism>
<dbReference type="AlphaFoldDB" id="A0A0F9PHZ7"/>
<name>A0A0F9PHZ7_9ZZZZ</name>
<accession>A0A0F9PHZ7</accession>
<protein>
    <submittedName>
        <fullName evidence="1">Uncharacterized protein</fullName>
    </submittedName>
</protein>
<dbReference type="EMBL" id="LAZR01002908">
    <property type="protein sequence ID" value="KKN24122.1"/>
    <property type="molecule type" value="Genomic_DNA"/>
</dbReference>
<sequence length="99" mass="10897">MARRRTRKSAQIPDSAGKELLICDPRTACKPDLTAAICMIATKVSKVDLNHATTYVVGVGTRTRRQLVAELDVALQTANRQGYTVNYYGPTDSQDDLEL</sequence>
<reference evidence="1" key="1">
    <citation type="journal article" date="2015" name="Nature">
        <title>Complex archaea that bridge the gap between prokaryotes and eukaryotes.</title>
        <authorList>
            <person name="Spang A."/>
            <person name="Saw J.H."/>
            <person name="Jorgensen S.L."/>
            <person name="Zaremba-Niedzwiedzka K."/>
            <person name="Martijn J."/>
            <person name="Lind A.E."/>
            <person name="van Eijk R."/>
            <person name="Schleper C."/>
            <person name="Guy L."/>
            <person name="Ettema T.J."/>
        </authorList>
    </citation>
    <scope>NUCLEOTIDE SEQUENCE</scope>
</reference>
<evidence type="ECO:0000313" key="1">
    <source>
        <dbReference type="EMBL" id="KKN24122.1"/>
    </source>
</evidence>
<gene>
    <name evidence="1" type="ORF">LCGC14_0898110</name>
</gene>
<proteinExistence type="predicted"/>
<comment type="caution">
    <text evidence="1">The sequence shown here is derived from an EMBL/GenBank/DDBJ whole genome shotgun (WGS) entry which is preliminary data.</text>
</comment>